<dbReference type="Gene3D" id="3.40.50.300">
    <property type="entry name" value="P-loop containing nucleotide triphosphate hydrolases"/>
    <property type="match status" value="1"/>
</dbReference>
<protein>
    <recommendedName>
        <fullName evidence="2">IstB-like ATP-binding domain-containing protein</fullName>
    </recommendedName>
</protein>
<reference evidence="3" key="1">
    <citation type="journal article" date="2015" name="Nature">
        <title>Complex archaea that bridge the gap between prokaryotes and eukaryotes.</title>
        <authorList>
            <person name="Spang A."/>
            <person name="Saw J.H."/>
            <person name="Jorgensen S.L."/>
            <person name="Zaremba-Niedzwiedzka K."/>
            <person name="Martijn J."/>
            <person name="Lind A.E."/>
            <person name="van Eijk R."/>
            <person name="Schleper C."/>
            <person name="Guy L."/>
            <person name="Ettema T.J."/>
        </authorList>
    </citation>
    <scope>NUCLEOTIDE SEQUENCE</scope>
</reference>
<dbReference type="InterPro" id="IPR027417">
    <property type="entry name" value="P-loop_NTPase"/>
</dbReference>
<dbReference type="AlphaFoldDB" id="A0A0F8YGF1"/>
<proteinExistence type="predicted"/>
<evidence type="ECO:0000313" key="3">
    <source>
        <dbReference type="EMBL" id="KKK53254.1"/>
    </source>
</evidence>
<feature type="domain" description="IstB-like ATP-binding" evidence="2">
    <location>
        <begin position="55"/>
        <end position="128"/>
    </location>
</feature>
<dbReference type="EMBL" id="LAZR01066601">
    <property type="protein sequence ID" value="KKK53254.1"/>
    <property type="molecule type" value="Genomic_DNA"/>
</dbReference>
<dbReference type="Pfam" id="PF01695">
    <property type="entry name" value="IstB_IS21"/>
    <property type="match status" value="1"/>
</dbReference>
<evidence type="ECO:0000256" key="1">
    <source>
        <dbReference type="SAM" id="MobiDB-lite"/>
    </source>
</evidence>
<evidence type="ECO:0000259" key="2">
    <source>
        <dbReference type="Pfam" id="PF01695"/>
    </source>
</evidence>
<name>A0A0F8YGF1_9ZZZZ</name>
<feature type="region of interest" description="Disordered" evidence="1">
    <location>
        <begin position="133"/>
        <end position="159"/>
    </location>
</feature>
<dbReference type="GO" id="GO:0005524">
    <property type="term" value="F:ATP binding"/>
    <property type="evidence" value="ECO:0007669"/>
    <property type="project" value="InterPro"/>
</dbReference>
<sequence length="159" mass="17638">MIRCIRSEETRHQASSQCSLRHKLASSLPAGLSPARSDGSKYSVFLLCIFQDRPDDFGYVKKSEQETAVLFELICERYERRSILLTCNQPFKDWDEIFADKMMAVAAIDRLVHHATILEIRAESYRRKVALGRAGGPSAPGVGPSVASDESGQGGPSYE</sequence>
<feature type="compositionally biased region" description="Low complexity" evidence="1">
    <location>
        <begin position="136"/>
        <end position="148"/>
    </location>
</feature>
<accession>A0A0F8YGF1</accession>
<comment type="caution">
    <text evidence="3">The sequence shown here is derived from an EMBL/GenBank/DDBJ whole genome shotgun (WGS) entry which is preliminary data.</text>
</comment>
<dbReference type="InterPro" id="IPR002611">
    <property type="entry name" value="IstB_ATP-bd"/>
</dbReference>
<gene>
    <name evidence="3" type="ORF">LCGC14_3096630</name>
</gene>
<organism evidence="3">
    <name type="scientific">marine sediment metagenome</name>
    <dbReference type="NCBI Taxonomy" id="412755"/>
    <lineage>
        <taxon>unclassified sequences</taxon>
        <taxon>metagenomes</taxon>
        <taxon>ecological metagenomes</taxon>
    </lineage>
</organism>